<feature type="region of interest" description="Disordered" evidence="7">
    <location>
        <begin position="71"/>
        <end position="100"/>
    </location>
</feature>
<dbReference type="EMBL" id="UXUI01008851">
    <property type="protein sequence ID" value="VDD92525.1"/>
    <property type="molecule type" value="Genomic_DNA"/>
</dbReference>
<comment type="similarity">
    <text evidence="2">Belongs to the MESD family.</text>
</comment>
<evidence type="ECO:0000256" key="4">
    <source>
        <dbReference type="ARBA" id="ARBA00022729"/>
    </source>
</evidence>
<dbReference type="AlphaFoldDB" id="A0A0N4VB90"/>
<dbReference type="PANTHER" id="PTHR17600">
    <property type="entry name" value="MESODERM DEVELOPMENT CANDIDATE 2"/>
    <property type="match status" value="1"/>
</dbReference>
<accession>A0A0N4VB90</accession>
<keyword evidence="5" id="KW-0256">Endoplasmic reticulum</keyword>
<evidence type="ECO:0000256" key="1">
    <source>
        <dbReference type="ARBA" id="ARBA00004240"/>
    </source>
</evidence>
<evidence type="ECO:0000256" key="6">
    <source>
        <dbReference type="ARBA" id="ARBA00023186"/>
    </source>
</evidence>
<dbReference type="Gene3D" id="3.30.70.260">
    <property type="match status" value="2"/>
</dbReference>
<dbReference type="STRING" id="51028.A0A0N4VB90"/>
<evidence type="ECO:0000256" key="2">
    <source>
        <dbReference type="ARBA" id="ARBA00011068"/>
    </source>
</evidence>
<dbReference type="Proteomes" id="UP000274131">
    <property type="component" value="Unassembled WGS sequence"/>
</dbReference>
<keyword evidence="6" id="KW-0143">Chaperone</keyword>
<evidence type="ECO:0000256" key="7">
    <source>
        <dbReference type="SAM" id="MobiDB-lite"/>
    </source>
</evidence>
<dbReference type="PANTHER" id="PTHR17600:SF2">
    <property type="entry name" value="LRP CHAPERONE MESD"/>
    <property type="match status" value="1"/>
</dbReference>
<comment type="subcellular location">
    <subcellularLocation>
        <location evidence="1">Endoplasmic reticulum</location>
    </subcellularLocation>
</comment>
<evidence type="ECO:0000313" key="9">
    <source>
        <dbReference type="Proteomes" id="UP000274131"/>
    </source>
</evidence>
<dbReference type="GO" id="GO:0005783">
    <property type="term" value="C:endoplasmic reticulum"/>
    <property type="evidence" value="ECO:0007669"/>
    <property type="project" value="UniProtKB-SubCell"/>
</dbReference>
<evidence type="ECO:0000313" key="8">
    <source>
        <dbReference type="EMBL" id="VDD92525.1"/>
    </source>
</evidence>
<dbReference type="GO" id="GO:0006457">
    <property type="term" value="P:protein folding"/>
    <property type="evidence" value="ECO:0007669"/>
    <property type="project" value="InterPro"/>
</dbReference>
<dbReference type="Gene3D" id="6.10.250.640">
    <property type="match status" value="1"/>
</dbReference>
<dbReference type="Pfam" id="PF10185">
    <property type="entry name" value="Mesd"/>
    <property type="match status" value="1"/>
</dbReference>
<name>A0A0N4VB90_ENTVE</name>
<organism evidence="10">
    <name type="scientific">Enterobius vermicularis</name>
    <name type="common">Human pinworm</name>
    <dbReference type="NCBI Taxonomy" id="51028"/>
    <lineage>
        <taxon>Eukaryota</taxon>
        <taxon>Metazoa</taxon>
        <taxon>Ecdysozoa</taxon>
        <taxon>Nematoda</taxon>
        <taxon>Chromadorea</taxon>
        <taxon>Rhabditida</taxon>
        <taxon>Spirurina</taxon>
        <taxon>Oxyuridomorpha</taxon>
        <taxon>Oxyuroidea</taxon>
        <taxon>Oxyuridae</taxon>
        <taxon>Enterobius</taxon>
    </lineage>
</organism>
<evidence type="ECO:0000313" key="10">
    <source>
        <dbReference type="WBParaSite" id="EVEC_0000779201-mRNA-1"/>
    </source>
</evidence>
<dbReference type="WBParaSite" id="EVEC_0000779201-mRNA-1">
    <property type="protein sequence ID" value="EVEC_0000779201-mRNA-1"/>
    <property type="gene ID" value="EVEC_0000779201"/>
</dbReference>
<sequence length="188" mass="21743">MYKIRKTKLLSKNNCLERSKVLDDNRAESAEVVRKSKLLLSATIGKLPNKDIRDYTDRDLDRLYEEWEENDEDQLEEDELPLHKQKPKTPSLDEALKKANSPEDLLKLTKKGQSVMMFVNVGDVDGKPATKEYTEKWTNNRVIYMFMDGSKAWEAKDFLLQQQQVSEVTLEGKQYDGPAKKVTAKTEL</sequence>
<keyword evidence="4" id="KW-0732">Signal</keyword>
<evidence type="ECO:0000256" key="5">
    <source>
        <dbReference type="ARBA" id="ARBA00022824"/>
    </source>
</evidence>
<keyword evidence="9" id="KW-1185">Reference proteome</keyword>
<gene>
    <name evidence="8" type="ORF">EVEC_LOCUS7276</name>
</gene>
<evidence type="ECO:0000256" key="3">
    <source>
        <dbReference type="ARBA" id="ARBA00022687"/>
    </source>
</evidence>
<reference evidence="8 9" key="2">
    <citation type="submission" date="2018-10" db="EMBL/GenBank/DDBJ databases">
        <authorList>
            <consortium name="Pathogen Informatics"/>
        </authorList>
    </citation>
    <scope>NUCLEOTIDE SEQUENCE [LARGE SCALE GENOMIC DNA]</scope>
</reference>
<proteinExistence type="inferred from homology"/>
<protein>
    <submittedName>
        <fullName evidence="10">Mesoderm development candidate 2</fullName>
    </submittedName>
</protein>
<dbReference type="GO" id="GO:0016055">
    <property type="term" value="P:Wnt signaling pathway"/>
    <property type="evidence" value="ECO:0007669"/>
    <property type="project" value="UniProtKB-KW"/>
</dbReference>
<dbReference type="InterPro" id="IPR019330">
    <property type="entry name" value="MESD"/>
</dbReference>
<keyword evidence="3" id="KW-0879">Wnt signaling pathway</keyword>
<reference evidence="10" key="1">
    <citation type="submission" date="2017-02" db="UniProtKB">
        <authorList>
            <consortium name="WormBaseParasite"/>
        </authorList>
    </citation>
    <scope>IDENTIFICATION</scope>
</reference>
<dbReference type="OrthoDB" id="75833at2759"/>